<dbReference type="InterPro" id="IPR004193">
    <property type="entry name" value="Glyco_hydro_13_N"/>
</dbReference>
<keyword evidence="14" id="KW-1185">Reference proteome</keyword>
<dbReference type="InterPro" id="IPR006047">
    <property type="entry name" value="GH13_cat_dom"/>
</dbReference>
<name>A0A1I4TCP1_9HYPH</name>
<dbReference type="SUPFAM" id="SSF81296">
    <property type="entry name" value="E set domains"/>
    <property type="match status" value="2"/>
</dbReference>
<dbReference type="NCBIfam" id="NF008967">
    <property type="entry name" value="PRK12313.1"/>
    <property type="match status" value="1"/>
</dbReference>
<dbReference type="SMART" id="SM00642">
    <property type="entry name" value="Aamy"/>
    <property type="match status" value="1"/>
</dbReference>
<dbReference type="InterPro" id="IPR006048">
    <property type="entry name" value="A-amylase/branching_C"/>
</dbReference>
<feature type="active site" description="Nucleophile" evidence="10 11">
    <location>
        <position position="410"/>
    </location>
</feature>
<evidence type="ECO:0000256" key="9">
    <source>
        <dbReference type="ARBA" id="ARBA00023277"/>
    </source>
</evidence>
<comment type="pathway">
    <text evidence="3 10">Glycan biosynthesis; glycogen biosynthesis.</text>
</comment>
<evidence type="ECO:0000313" key="14">
    <source>
        <dbReference type="Proteomes" id="UP000233491"/>
    </source>
</evidence>
<dbReference type="GO" id="GO:0005978">
    <property type="term" value="P:glycogen biosynthetic process"/>
    <property type="evidence" value="ECO:0007669"/>
    <property type="project" value="UniProtKB-UniRule"/>
</dbReference>
<dbReference type="SUPFAM" id="SSF51445">
    <property type="entry name" value="(Trans)glycosidases"/>
    <property type="match status" value="1"/>
</dbReference>
<comment type="similarity">
    <text evidence="4 10">Belongs to the glycosyl hydrolase 13 family. GlgB subfamily.</text>
</comment>
<dbReference type="Pfam" id="PF02922">
    <property type="entry name" value="CBM_48"/>
    <property type="match status" value="1"/>
</dbReference>
<protein>
    <recommendedName>
        <fullName evidence="10">1,4-alpha-glucan branching enzyme GlgB</fullName>
        <ecNumber evidence="10">2.4.1.18</ecNumber>
    </recommendedName>
    <alternativeName>
        <fullName evidence="10">1,4-alpha-D-glucan:1,4-alpha-D-glucan 6-glucosyl-transferase</fullName>
    </alternativeName>
    <alternativeName>
        <fullName evidence="10">Alpha-(1-&gt;4)-glucan branching enzyme</fullName>
    </alternativeName>
    <alternativeName>
        <fullName evidence="10">Glycogen branching enzyme</fullName>
        <shortName evidence="10">BE</shortName>
    </alternativeName>
</protein>
<evidence type="ECO:0000256" key="10">
    <source>
        <dbReference type="HAMAP-Rule" id="MF_00685"/>
    </source>
</evidence>
<dbReference type="EC" id="2.4.1.18" evidence="10"/>
<gene>
    <name evidence="10" type="primary">glgB</name>
    <name evidence="13" type="ORF">CXZ10_08530</name>
</gene>
<dbReference type="GO" id="GO:0005829">
    <property type="term" value="C:cytosol"/>
    <property type="evidence" value="ECO:0007669"/>
    <property type="project" value="TreeGrafter"/>
</dbReference>
<dbReference type="InterPro" id="IPR013783">
    <property type="entry name" value="Ig-like_fold"/>
</dbReference>
<proteinExistence type="inferred from homology"/>
<evidence type="ECO:0000256" key="2">
    <source>
        <dbReference type="ARBA" id="ARBA00002953"/>
    </source>
</evidence>
<keyword evidence="7 10" id="KW-0808">Transferase</keyword>
<dbReference type="FunFam" id="2.60.40.10:FF:000169">
    <property type="entry name" value="1,4-alpha-glucan branching enzyme GlgB"/>
    <property type="match status" value="1"/>
</dbReference>
<dbReference type="InterPro" id="IPR037439">
    <property type="entry name" value="Branching_enzy"/>
</dbReference>
<keyword evidence="6 10" id="KW-0328">Glycosyltransferase</keyword>
<dbReference type="InterPro" id="IPR054169">
    <property type="entry name" value="GlgB_N"/>
</dbReference>
<evidence type="ECO:0000259" key="12">
    <source>
        <dbReference type="SMART" id="SM00642"/>
    </source>
</evidence>
<feature type="domain" description="Glycosyl hydrolase family 13 catalytic" evidence="12">
    <location>
        <begin position="254"/>
        <end position="622"/>
    </location>
</feature>
<accession>A0A1I4TCP1</accession>
<sequence>MVDLGLREGLTDGAVRAITEGTHGDPFALLGPHRVSGARTVIRTFKPNARAIALIAADGRKLADFQHVEGGLWVAFAQGDPGLYRLRVEWPNGSHEAEDPYSFGPLLGEMDVYLLAEGQHRQLTETLGAVVTEVGGVPGVRFAVWAPNARRVSVVGNFNSWDGRRHPMRLRRECGVWELFIPRLPIGEAYKYEVIGVHGELLPDKADPVARQYELAPATASIVADPKPFEWHDATFMRNRAAFQSKTAPFSVYEVHPGSWQRPDGKPVTWRFLAEHLVAYVKHMGFTHIELLPIMEHPFGGSWGYQPLGLFAPTARYGSPTDFARFVDACHEAGIGVILDWVPAHFPTDAHGLARFDGTPLYEHQDPREGFHQDWNTLIYNFGRTEVIGFLVASALEWLKRFHIDGLRVDAVASMLYRDYSRQPGEWIPNKYGGRENLEAVSFIKHLNGVIAHEVPDALMIAEESTAWPGVTASLADGGLGFTYKWNMGWMHDSLDYFSLEPVHRKYHHNQLTFALMYAYSERFVLPLSHDEVVHGKRSIFGRMPGDDWQRFANIRAYYAFMWTHPGKKLSFMGNEIAQGREWNHDGTIDLWLESRASNLGVQRLMRDLNTLYRAEPALHARDFDPEGFQWVVVDDNEQSTLAYMRWGFENDAPCLVVGNFTPVPRSGYRLGVPRAGRWREVFNSDAEIYGGSNMGNKGRLAANNAPSHGMNFSLDLTLPPLAVVILRWDGEAPAAEEKPAKKAKAKS</sequence>
<comment type="function">
    <text evidence="2 10">Catalyzes the formation of the alpha-1,6-glucosidic linkages in glycogen by scission of a 1,4-alpha-linked oligosaccharide from growing alpha-1,4-glucan chains and the subsequent attachment of the oligosaccharide to the alpha-1,6 position.</text>
</comment>
<evidence type="ECO:0000313" key="13">
    <source>
        <dbReference type="EMBL" id="PKR89421.1"/>
    </source>
</evidence>
<keyword evidence="8 10" id="KW-0320">Glycogen biosynthesis</keyword>
<evidence type="ECO:0000256" key="8">
    <source>
        <dbReference type="ARBA" id="ARBA00023056"/>
    </source>
</evidence>
<evidence type="ECO:0000256" key="1">
    <source>
        <dbReference type="ARBA" id="ARBA00000826"/>
    </source>
</evidence>
<dbReference type="Pfam" id="PF00128">
    <property type="entry name" value="Alpha-amylase"/>
    <property type="match status" value="1"/>
</dbReference>
<dbReference type="OrthoDB" id="9800174at2"/>
<dbReference type="Gene3D" id="3.20.20.80">
    <property type="entry name" value="Glycosidases"/>
    <property type="match status" value="1"/>
</dbReference>
<comment type="subunit">
    <text evidence="10">Monomer.</text>
</comment>
<comment type="caution">
    <text evidence="13">The sequence shown here is derived from an EMBL/GenBank/DDBJ whole genome shotgun (WGS) entry which is preliminary data.</text>
</comment>
<evidence type="ECO:0000256" key="7">
    <source>
        <dbReference type="ARBA" id="ARBA00022679"/>
    </source>
</evidence>
<dbReference type="GO" id="GO:0003844">
    <property type="term" value="F:1,4-alpha-glucan branching enzyme activity"/>
    <property type="evidence" value="ECO:0007669"/>
    <property type="project" value="UniProtKB-UniRule"/>
</dbReference>
<dbReference type="NCBIfam" id="TIGR01515">
    <property type="entry name" value="branching_enzym"/>
    <property type="match status" value="1"/>
</dbReference>
<dbReference type="Proteomes" id="UP000233491">
    <property type="component" value="Unassembled WGS sequence"/>
</dbReference>
<dbReference type="AlphaFoldDB" id="A0A1I4TCP1"/>
<keyword evidence="5 10" id="KW-0321">Glycogen metabolism</keyword>
<dbReference type="PANTHER" id="PTHR43651:SF3">
    <property type="entry name" value="1,4-ALPHA-GLUCAN-BRANCHING ENZYME"/>
    <property type="match status" value="1"/>
</dbReference>
<dbReference type="FunFam" id="2.60.40.1180:FF:000002">
    <property type="entry name" value="1,4-alpha-glucan branching enzyme GlgB"/>
    <property type="match status" value="1"/>
</dbReference>
<dbReference type="Pfam" id="PF02806">
    <property type="entry name" value="Alpha-amylase_C"/>
    <property type="match status" value="1"/>
</dbReference>
<feature type="active site" description="Proton donor" evidence="10 11">
    <location>
        <position position="463"/>
    </location>
</feature>
<comment type="catalytic activity">
    <reaction evidence="1 10">
        <text>Transfers a segment of a (1-&gt;4)-alpha-D-glucan chain to a primary hydroxy group in a similar glucan chain.</text>
        <dbReference type="EC" id="2.4.1.18"/>
    </reaction>
</comment>
<dbReference type="InterPro" id="IPR013780">
    <property type="entry name" value="Glyco_hydro_b"/>
</dbReference>
<evidence type="ECO:0000256" key="3">
    <source>
        <dbReference type="ARBA" id="ARBA00004964"/>
    </source>
</evidence>
<dbReference type="UniPathway" id="UPA00164"/>
<dbReference type="InterPro" id="IPR006407">
    <property type="entry name" value="GlgB"/>
</dbReference>
<dbReference type="GO" id="GO:0043169">
    <property type="term" value="F:cation binding"/>
    <property type="evidence" value="ECO:0007669"/>
    <property type="project" value="InterPro"/>
</dbReference>
<dbReference type="Gene3D" id="2.60.40.10">
    <property type="entry name" value="Immunoglobulins"/>
    <property type="match status" value="2"/>
</dbReference>
<dbReference type="GO" id="GO:0004553">
    <property type="term" value="F:hydrolase activity, hydrolyzing O-glycosyl compounds"/>
    <property type="evidence" value="ECO:0007669"/>
    <property type="project" value="InterPro"/>
</dbReference>
<dbReference type="PIRSF" id="PIRSF000463">
    <property type="entry name" value="GlgB"/>
    <property type="match status" value="1"/>
</dbReference>
<dbReference type="PANTHER" id="PTHR43651">
    <property type="entry name" value="1,4-ALPHA-GLUCAN-BRANCHING ENZYME"/>
    <property type="match status" value="1"/>
</dbReference>
<keyword evidence="9 10" id="KW-0119">Carbohydrate metabolism</keyword>
<evidence type="ECO:0000256" key="6">
    <source>
        <dbReference type="ARBA" id="ARBA00022676"/>
    </source>
</evidence>
<dbReference type="FunFam" id="3.20.20.80:FF:000003">
    <property type="entry name" value="1,4-alpha-glucan branching enzyme GlgB"/>
    <property type="match status" value="1"/>
</dbReference>
<dbReference type="CDD" id="cd02855">
    <property type="entry name" value="E_set_GBE_prok_N"/>
    <property type="match status" value="1"/>
</dbReference>
<dbReference type="InterPro" id="IPR014756">
    <property type="entry name" value="Ig_E-set"/>
</dbReference>
<dbReference type="CDD" id="cd11322">
    <property type="entry name" value="AmyAc_Glg_BE"/>
    <property type="match status" value="1"/>
</dbReference>
<dbReference type="Gene3D" id="2.60.40.1180">
    <property type="entry name" value="Golgi alpha-mannosidase II"/>
    <property type="match status" value="1"/>
</dbReference>
<evidence type="ECO:0000256" key="11">
    <source>
        <dbReference type="PIRSR" id="PIRSR000463-1"/>
    </source>
</evidence>
<dbReference type="Pfam" id="PF22019">
    <property type="entry name" value="GlgB_N"/>
    <property type="match status" value="1"/>
</dbReference>
<evidence type="ECO:0000256" key="4">
    <source>
        <dbReference type="ARBA" id="ARBA00009000"/>
    </source>
</evidence>
<dbReference type="RefSeq" id="WP_101288732.1">
    <property type="nucleotide sequence ID" value="NZ_FOUQ01000005.1"/>
</dbReference>
<organism evidence="13 14">
    <name type="scientific">Pleomorphomonas diazotrophica</name>
    <dbReference type="NCBI Taxonomy" id="1166257"/>
    <lineage>
        <taxon>Bacteria</taxon>
        <taxon>Pseudomonadati</taxon>
        <taxon>Pseudomonadota</taxon>
        <taxon>Alphaproteobacteria</taxon>
        <taxon>Hyphomicrobiales</taxon>
        <taxon>Pleomorphomonadaceae</taxon>
        <taxon>Pleomorphomonas</taxon>
    </lineage>
</organism>
<reference evidence="13 14" key="1">
    <citation type="submission" date="2017-12" db="EMBL/GenBank/DDBJ databases">
        <title>Anaerobic carbon monoxide metabolism by Pleomorphomonas carboxyditropha sp. nov., a new mesophilic hydrogenogenic carboxidotroph.</title>
        <authorList>
            <person name="Esquivel-Elizondo S."/>
            <person name="Krajmalnik-Brown R."/>
        </authorList>
    </citation>
    <scope>NUCLEOTIDE SEQUENCE [LARGE SCALE GENOMIC DNA]</scope>
    <source>
        <strain evidence="13 14">R5-392</strain>
    </source>
</reference>
<dbReference type="SUPFAM" id="SSF51011">
    <property type="entry name" value="Glycosyl hydrolase domain"/>
    <property type="match status" value="1"/>
</dbReference>
<dbReference type="InterPro" id="IPR017853">
    <property type="entry name" value="GH"/>
</dbReference>
<evidence type="ECO:0000256" key="5">
    <source>
        <dbReference type="ARBA" id="ARBA00022600"/>
    </source>
</evidence>
<dbReference type="InterPro" id="IPR044143">
    <property type="entry name" value="GlgB_N_E_set_prok"/>
</dbReference>
<dbReference type="HAMAP" id="MF_00685">
    <property type="entry name" value="GlgB"/>
    <property type="match status" value="1"/>
</dbReference>
<dbReference type="NCBIfam" id="NF003811">
    <property type="entry name" value="PRK05402.1"/>
    <property type="match status" value="1"/>
</dbReference>
<dbReference type="EMBL" id="PJNW01000005">
    <property type="protein sequence ID" value="PKR89421.1"/>
    <property type="molecule type" value="Genomic_DNA"/>
</dbReference>